<dbReference type="AlphaFoldDB" id="A0AAV7GZZ1"/>
<gene>
    <name evidence="1" type="ORF">IEQ34_009281</name>
</gene>
<dbReference type="PANTHER" id="PTHR33914">
    <property type="entry name" value="18S PRE-RIBOSOMAL ASSEMBLY PROTEIN GAR2-LIKE PROTEIN"/>
    <property type="match status" value="1"/>
</dbReference>
<name>A0AAV7GZZ1_DENCH</name>
<evidence type="ECO:0000313" key="2">
    <source>
        <dbReference type="Proteomes" id="UP000775213"/>
    </source>
</evidence>
<proteinExistence type="predicted"/>
<dbReference type="EMBL" id="JAGFBR010000009">
    <property type="protein sequence ID" value="KAH0461706.1"/>
    <property type="molecule type" value="Genomic_DNA"/>
</dbReference>
<sequence>MASPMRAKECKQIEETVWSNNDLFENTSSFPVTCADMKSNRIDNIKGASEDVKLHDRMLASDLEAKDISIVGNESKIINQQSAPTRIGTGTEELIIGGTTAPQSLFGHVNHEDASLSGTAALPGPIITSGHIPYSGNISLRSDSSTTSTRSFAFPILQSDWSSSPVKMATAERKHSWKRRWRAALTCCKF</sequence>
<evidence type="ECO:0000313" key="1">
    <source>
        <dbReference type="EMBL" id="KAH0461706.1"/>
    </source>
</evidence>
<keyword evidence="2" id="KW-1185">Reference proteome</keyword>
<dbReference type="PANTHER" id="PTHR33914:SF2">
    <property type="entry name" value="OS02G0582100 PROTEIN"/>
    <property type="match status" value="1"/>
</dbReference>
<comment type="caution">
    <text evidence="1">The sequence shown here is derived from an EMBL/GenBank/DDBJ whole genome shotgun (WGS) entry which is preliminary data.</text>
</comment>
<accession>A0AAV7GZZ1</accession>
<reference evidence="1 2" key="1">
    <citation type="journal article" date="2021" name="Hortic Res">
        <title>Chromosome-scale assembly of the Dendrobium chrysotoxum genome enhances the understanding of orchid evolution.</title>
        <authorList>
            <person name="Zhang Y."/>
            <person name="Zhang G.Q."/>
            <person name="Zhang D."/>
            <person name="Liu X.D."/>
            <person name="Xu X.Y."/>
            <person name="Sun W.H."/>
            <person name="Yu X."/>
            <person name="Zhu X."/>
            <person name="Wang Z.W."/>
            <person name="Zhao X."/>
            <person name="Zhong W.Y."/>
            <person name="Chen H."/>
            <person name="Yin W.L."/>
            <person name="Huang T."/>
            <person name="Niu S.C."/>
            <person name="Liu Z.J."/>
        </authorList>
    </citation>
    <scope>NUCLEOTIDE SEQUENCE [LARGE SCALE GENOMIC DNA]</scope>
    <source>
        <strain evidence="1">Lindl</strain>
    </source>
</reference>
<dbReference type="Proteomes" id="UP000775213">
    <property type="component" value="Unassembled WGS sequence"/>
</dbReference>
<dbReference type="GO" id="GO:0009786">
    <property type="term" value="P:regulation of asymmetric cell division"/>
    <property type="evidence" value="ECO:0007669"/>
    <property type="project" value="InterPro"/>
</dbReference>
<organism evidence="1 2">
    <name type="scientific">Dendrobium chrysotoxum</name>
    <name type="common">Orchid</name>
    <dbReference type="NCBI Taxonomy" id="161865"/>
    <lineage>
        <taxon>Eukaryota</taxon>
        <taxon>Viridiplantae</taxon>
        <taxon>Streptophyta</taxon>
        <taxon>Embryophyta</taxon>
        <taxon>Tracheophyta</taxon>
        <taxon>Spermatophyta</taxon>
        <taxon>Magnoliopsida</taxon>
        <taxon>Liliopsida</taxon>
        <taxon>Asparagales</taxon>
        <taxon>Orchidaceae</taxon>
        <taxon>Epidendroideae</taxon>
        <taxon>Malaxideae</taxon>
        <taxon>Dendrobiinae</taxon>
        <taxon>Dendrobium</taxon>
    </lineage>
</organism>
<protein>
    <submittedName>
        <fullName evidence="1">Uncharacterized protein</fullName>
    </submittedName>
</protein>
<dbReference type="InterPro" id="IPR040378">
    <property type="entry name" value="BASL"/>
</dbReference>